<dbReference type="Pfam" id="PF09445">
    <property type="entry name" value="Methyltransf_15"/>
    <property type="match status" value="3"/>
</dbReference>
<comment type="catalytic activity">
    <reaction evidence="3">
        <text>a 5'-end (N(2),N(7)-dimethyl 5'-triphosphoguanosine)-ribonucleoside in snoRNA + S-adenosyl-L-methionine = a 5'-end (N(2),N(2),N(7)-trimethyl 5'-triphosphoguanosine)-ribonucleoside in snoRNA + S-adenosyl-L-homocysteine + H(+)</text>
        <dbReference type="Rhea" id="RHEA:78507"/>
        <dbReference type="Rhea" id="RHEA-COMP:19088"/>
        <dbReference type="Rhea" id="RHEA-COMP:19090"/>
        <dbReference type="ChEBI" id="CHEBI:15378"/>
        <dbReference type="ChEBI" id="CHEBI:57856"/>
        <dbReference type="ChEBI" id="CHEBI:59789"/>
        <dbReference type="ChEBI" id="CHEBI:167623"/>
        <dbReference type="ChEBI" id="CHEBI:172880"/>
    </reaction>
    <physiologicalReaction direction="left-to-right" evidence="3">
        <dbReference type="Rhea" id="RHEA:78508"/>
    </physiologicalReaction>
</comment>
<evidence type="ECO:0000256" key="2">
    <source>
        <dbReference type="ARBA" id="ARBA00025783"/>
    </source>
</evidence>
<dbReference type="OrthoDB" id="6619622at2759"/>
<evidence type="ECO:0000256" key="3">
    <source>
        <dbReference type="ARBA" id="ARBA00047418"/>
    </source>
</evidence>
<evidence type="ECO:0000256" key="4">
    <source>
        <dbReference type="ARBA" id="ARBA00048740"/>
    </source>
</evidence>
<comment type="catalytic activity">
    <reaction evidence="6">
        <text>a 5'-end (N(7)-methyl 5'-triphosphoguanosine)-ribonucleoside in snRNA + S-adenosyl-L-methionine = a 5'-end (N(2),N(7)-dimethyl 5'-triphosphoguanosine)-ribonucleoside in snRNA + S-adenosyl-L-homocysteine + H(+)</text>
        <dbReference type="Rhea" id="RHEA:78471"/>
        <dbReference type="Rhea" id="RHEA-COMP:19085"/>
        <dbReference type="Rhea" id="RHEA-COMP:19087"/>
        <dbReference type="ChEBI" id="CHEBI:15378"/>
        <dbReference type="ChEBI" id="CHEBI:57856"/>
        <dbReference type="ChEBI" id="CHEBI:59789"/>
        <dbReference type="ChEBI" id="CHEBI:156461"/>
        <dbReference type="ChEBI" id="CHEBI:172880"/>
    </reaction>
    <physiologicalReaction direction="left-to-right" evidence="6">
        <dbReference type="Rhea" id="RHEA:78472"/>
    </physiologicalReaction>
</comment>
<dbReference type="AlphaFoldDB" id="A0A6G0U6U0"/>
<sequence>MSKCPKGRKTLTKNPSTPNSSRGSLGTEIPGALCSTQPSPWYAALPRGDHPFMPTRGNYMETKKKPGPPTGQLVDGSQPVKLDGLADAVKSATKDRISNRPQPAQSSINNQTNFVNKPNYSSRAGKMVKVLYGRDYSHYGLTRNNNVTLLCTYFATNKRDRRFPNRFKPNQNETSSNDFHSDKRKLCTTPIKNEQIKIQPYDKSSNKINAIPMKYWAMRYMLFTKFNSGIQLDEESFYSVCPEVLSEHIAKRCENNIVCDPFCGAGGNIIQLAMICKKVIAVDIDPNKIRMARHNAEIYGVADKIEFIVGDIFKIYPTLKADVVFMSPPWGGPGYTKTKCYTIKTMCSDHVGGGFKIFDIVKTIAPNIAFHLPKNTNILEIPVLQKPYGSYKRKENSQKSILTSETFQQKNYYHKTNIPVLQKPYESYKRKENSQKSILPSETFQQKNYNHKNYIPMKYWAMRYMLFTKFNSGIQLDEESFYSVCPEVLSEHIAKRCENNIVCDPFCGAGGNIIQLAMICKKAVDIDPNKIRMARHNAEIYGVADKIEFIVGDIFKIYPTLKADVVFMSPPWGGPGYTKTKCYTIKTMCSDHVGGGFKIFDINHHQNLINQNNTNSNHTNHTGKKTHHIFQNKQIPIKYWAMRHMLFSKFDSEIQLDEESFYSVCPEVLSEHIAKRCENNIVCDPFCGAGGNIIQLAMICKKVIAVDIDPNKIRMARHNAEIYGVADKIEFIVGDIFKIYPTLKADVVFMSPPWGGPGYTKTKCYTIKTMCSDHVGGGFKIFDIVKTIAPNIAFHLPKNTNILECVMLAKDFGKVEIQQNIINGKLNSLTAFFGDFYWNT</sequence>
<dbReference type="GO" id="GO:0071164">
    <property type="term" value="F:RNA cap trimethylguanosine synthase activity"/>
    <property type="evidence" value="ECO:0007669"/>
    <property type="project" value="TreeGrafter"/>
</dbReference>
<comment type="caution">
    <text evidence="9">The sequence shown here is derived from an EMBL/GenBank/DDBJ whole genome shotgun (WGS) entry which is preliminary data.</text>
</comment>
<evidence type="ECO:0000256" key="1">
    <source>
        <dbReference type="ARBA" id="ARBA00018517"/>
    </source>
</evidence>
<gene>
    <name evidence="9" type="ORF">AGLY_000209</name>
</gene>
<reference evidence="9 10" key="1">
    <citation type="submission" date="2019-08" db="EMBL/GenBank/DDBJ databases">
        <title>The genome of the soybean aphid Biotype 1, its phylome, world population structure and adaptation to the North American continent.</title>
        <authorList>
            <person name="Giordano R."/>
            <person name="Donthu R.K."/>
            <person name="Hernandez A.G."/>
            <person name="Wright C.L."/>
            <person name="Zimin A.V."/>
        </authorList>
    </citation>
    <scope>NUCLEOTIDE SEQUENCE [LARGE SCALE GENOMIC DNA]</scope>
    <source>
        <tissue evidence="9">Whole aphids</tissue>
    </source>
</reference>
<organism evidence="9 10">
    <name type="scientific">Aphis glycines</name>
    <name type="common">Soybean aphid</name>
    <dbReference type="NCBI Taxonomy" id="307491"/>
    <lineage>
        <taxon>Eukaryota</taxon>
        <taxon>Metazoa</taxon>
        <taxon>Ecdysozoa</taxon>
        <taxon>Arthropoda</taxon>
        <taxon>Hexapoda</taxon>
        <taxon>Insecta</taxon>
        <taxon>Pterygota</taxon>
        <taxon>Neoptera</taxon>
        <taxon>Paraneoptera</taxon>
        <taxon>Hemiptera</taxon>
        <taxon>Sternorrhyncha</taxon>
        <taxon>Aphidomorpha</taxon>
        <taxon>Aphidoidea</taxon>
        <taxon>Aphididae</taxon>
        <taxon>Aphidini</taxon>
        <taxon>Aphis</taxon>
        <taxon>Aphis</taxon>
    </lineage>
</organism>
<comment type="catalytic activity">
    <reaction evidence="4">
        <text>a 5'-end (N(7)-methyl 5'-triphosphoguanosine)-ribonucleoside in snoRNA + S-adenosyl-L-methionine = a 5'-end (N(2),N(7)-dimethyl 5'-triphosphoguanosine)-ribonucleoside in snoRNA + S-adenosyl-L-homocysteine + H(+)</text>
        <dbReference type="Rhea" id="RHEA:78475"/>
        <dbReference type="Rhea" id="RHEA-COMP:19086"/>
        <dbReference type="Rhea" id="RHEA-COMP:19088"/>
        <dbReference type="ChEBI" id="CHEBI:15378"/>
        <dbReference type="ChEBI" id="CHEBI:57856"/>
        <dbReference type="ChEBI" id="CHEBI:59789"/>
        <dbReference type="ChEBI" id="CHEBI:156461"/>
        <dbReference type="ChEBI" id="CHEBI:172880"/>
    </reaction>
    <physiologicalReaction direction="left-to-right" evidence="4">
        <dbReference type="Rhea" id="RHEA:78476"/>
    </physiologicalReaction>
</comment>
<feature type="region of interest" description="Disordered" evidence="8">
    <location>
        <begin position="162"/>
        <end position="183"/>
    </location>
</feature>
<feature type="compositionally biased region" description="Basic residues" evidence="8">
    <location>
        <begin position="1"/>
        <end position="11"/>
    </location>
</feature>
<proteinExistence type="inferred from homology"/>
<accession>A0A6G0U6U0</accession>
<feature type="region of interest" description="Disordered" evidence="8">
    <location>
        <begin position="93"/>
        <end position="120"/>
    </location>
</feature>
<dbReference type="PANTHER" id="PTHR14741:SF32">
    <property type="entry name" value="TRIMETHYLGUANOSINE SYNTHASE"/>
    <property type="match status" value="1"/>
</dbReference>
<evidence type="ECO:0000256" key="7">
    <source>
        <dbReference type="ARBA" id="ARBA00049790"/>
    </source>
</evidence>
<evidence type="ECO:0000313" key="9">
    <source>
        <dbReference type="EMBL" id="KAE9544667.1"/>
    </source>
</evidence>
<dbReference type="SUPFAM" id="SSF53335">
    <property type="entry name" value="S-adenosyl-L-methionine-dependent methyltransferases"/>
    <property type="match status" value="3"/>
</dbReference>
<feature type="compositionally biased region" description="Polar residues" evidence="8">
    <location>
        <begin position="12"/>
        <end position="24"/>
    </location>
</feature>
<dbReference type="GO" id="GO:0005634">
    <property type="term" value="C:nucleus"/>
    <property type="evidence" value="ECO:0007669"/>
    <property type="project" value="TreeGrafter"/>
</dbReference>
<dbReference type="Gene3D" id="3.40.50.150">
    <property type="entry name" value="Vaccinia Virus protein VP39"/>
    <property type="match status" value="3"/>
</dbReference>
<dbReference type="EMBL" id="VYZN01000001">
    <property type="protein sequence ID" value="KAE9544667.1"/>
    <property type="molecule type" value="Genomic_DNA"/>
</dbReference>
<evidence type="ECO:0000256" key="6">
    <source>
        <dbReference type="ARBA" id="ARBA00049075"/>
    </source>
</evidence>
<evidence type="ECO:0000256" key="5">
    <source>
        <dbReference type="ARBA" id="ARBA00048763"/>
    </source>
</evidence>
<dbReference type="Proteomes" id="UP000475862">
    <property type="component" value="Unassembled WGS sequence"/>
</dbReference>
<feature type="region of interest" description="Disordered" evidence="8">
    <location>
        <begin position="1"/>
        <end position="30"/>
    </location>
</feature>
<feature type="compositionally biased region" description="Polar residues" evidence="8">
    <location>
        <begin position="168"/>
        <end position="178"/>
    </location>
</feature>
<protein>
    <recommendedName>
        <fullName evidence="1">Trimethylguanosine synthase</fullName>
    </recommendedName>
    <alternativeName>
        <fullName evidence="7">Cap-specific guanine-N(2) methyltransferase</fullName>
    </alternativeName>
</protein>
<evidence type="ECO:0000256" key="8">
    <source>
        <dbReference type="SAM" id="MobiDB-lite"/>
    </source>
</evidence>
<dbReference type="PANTHER" id="PTHR14741">
    <property type="entry name" value="S-ADENOSYLMETHIONINE-DEPENDENT METHYLTRANSFERASE RELATED"/>
    <property type="match status" value="1"/>
</dbReference>
<dbReference type="InterPro" id="IPR029063">
    <property type="entry name" value="SAM-dependent_MTases_sf"/>
</dbReference>
<dbReference type="CDD" id="cd02440">
    <property type="entry name" value="AdoMet_MTases"/>
    <property type="match status" value="3"/>
</dbReference>
<evidence type="ECO:0000313" key="10">
    <source>
        <dbReference type="Proteomes" id="UP000475862"/>
    </source>
</evidence>
<dbReference type="InterPro" id="IPR019012">
    <property type="entry name" value="RNA_cap_Gua-N2-MeTrfase"/>
</dbReference>
<name>A0A6G0U6U0_APHGL</name>
<comment type="catalytic activity">
    <reaction evidence="5">
        <text>a 5'-end (N(2),N(7)-dimethyl 5'-triphosphoguanosine)-ribonucleoside in snRNA + S-adenosyl-L-methionine = a 5'-end (N(2),N(2),N(7)-trimethyl 5'-triphosphoguanosine)-ribonucleoside in snRNA + S-adenosyl-L-homocysteine + H(+)</text>
        <dbReference type="Rhea" id="RHEA:78479"/>
        <dbReference type="Rhea" id="RHEA-COMP:19087"/>
        <dbReference type="Rhea" id="RHEA-COMP:19089"/>
        <dbReference type="ChEBI" id="CHEBI:15378"/>
        <dbReference type="ChEBI" id="CHEBI:57856"/>
        <dbReference type="ChEBI" id="CHEBI:59789"/>
        <dbReference type="ChEBI" id="CHEBI:167623"/>
        <dbReference type="ChEBI" id="CHEBI:172880"/>
    </reaction>
    <physiologicalReaction direction="left-to-right" evidence="5">
        <dbReference type="Rhea" id="RHEA:78480"/>
    </physiologicalReaction>
</comment>
<feature type="compositionally biased region" description="Polar residues" evidence="8">
    <location>
        <begin position="99"/>
        <end position="120"/>
    </location>
</feature>
<comment type="similarity">
    <text evidence="2">Belongs to the methyltransferase superfamily. Trimethylguanosine synthase family.</text>
</comment>
<keyword evidence="10" id="KW-1185">Reference proteome</keyword>